<dbReference type="EMBL" id="VSTH01000012">
    <property type="protein sequence ID" value="TYO68245.1"/>
    <property type="molecule type" value="Genomic_DNA"/>
</dbReference>
<keyword evidence="3" id="KW-1185">Reference proteome</keyword>
<evidence type="ECO:0000313" key="3">
    <source>
        <dbReference type="Proteomes" id="UP000324797"/>
    </source>
</evidence>
<dbReference type="RefSeq" id="WP_148737248.1">
    <property type="nucleotide sequence ID" value="NZ_VSTH01000012.1"/>
</dbReference>
<accession>A0A5S4YWS4</accession>
<dbReference type="InterPro" id="IPR032347">
    <property type="entry name" value="DUF4864"/>
</dbReference>
<sequence length="141" mass="15258">MTKRGFAVHALLVLIFVLLSGTSARAADDVAAAQGVIRAQEQAFVRDDSAAAYSYAAPAIREIFPAPDIFMSMVQNGYAPVYRHKSFEFGESKIEGSRIAQRVHIVDANGEAWEALYTLEQQSDGSYKITGCSLLKAGQAV</sequence>
<comment type="caution">
    <text evidence="2">The sequence shown here is derived from an EMBL/GenBank/DDBJ whole genome shotgun (WGS) entry which is preliminary data.</text>
</comment>
<proteinExistence type="predicted"/>
<organism evidence="2 3">
    <name type="scientific">Bradyrhizobium hipponense</name>
    <dbReference type="NCBI Taxonomy" id="2605638"/>
    <lineage>
        <taxon>Bacteria</taxon>
        <taxon>Pseudomonadati</taxon>
        <taxon>Pseudomonadota</taxon>
        <taxon>Alphaproteobacteria</taxon>
        <taxon>Hyphomicrobiales</taxon>
        <taxon>Nitrobacteraceae</taxon>
        <taxon>Bradyrhizobium</taxon>
    </lineage>
</organism>
<reference evidence="2 3" key="1">
    <citation type="submission" date="2019-08" db="EMBL/GenBank/DDBJ databases">
        <title>Bradyrhizobium hipponensis sp. nov., a rhizobium isolated from a Lupinus angustifolius root nodule in Tunisia.</title>
        <authorList>
            <person name="Off K."/>
            <person name="Rejili M."/>
            <person name="Mars M."/>
            <person name="Brachmann A."/>
            <person name="Marin M."/>
        </authorList>
    </citation>
    <scope>NUCLEOTIDE SEQUENCE [LARGE SCALE GENOMIC DNA]</scope>
    <source>
        <strain evidence="3">aSej3</strain>
    </source>
</reference>
<name>A0A5S4YWS4_9BRAD</name>
<evidence type="ECO:0000313" key="2">
    <source>
        <dbReference type="EMBL" id="TYO68245.1"/>
    </source>
</evidence>
<dbReference type="Proteomes" id="UP000324797">
    <property type="component" value="Unassembled WGS sequence"/>
</dbReference>
<feature type="chain" id="PRO_5024403067" evidence="1">
    <location>
        <begin position="27"/>
        <end position="141"/>
    </location>
</feature>
<gene>
    <name evidence="2" type="ORF">FXV83_01865</name>
</gene>
<keyword evidence="1" id="KW-0732">Signal</keyword>
<protein>
    <submittedName>
        <fullName evidence="2">DUF4864 domain-containing protein</fullName>
    </submittedName>
</protein>
<dbReference type="AlphaFoldDB" id="A0A5S4YWS4"/>
<feature type="signal peptide" evidence="1">
    <location>
        <begin position="1"/>
        <end position="26"/>
    </location>
</feature>
<evidence type="ECO:0000256" key="1">
    <source>
        <dbReference type="SAM" id="SignalP"/>
    </source>
</evidence>
<dbReference type="Pfam" id="PF16156">
    <property type="entry name" value="DUF4864"/>
    <property type="match status" value="1"/>
</dbReference>